<feature type="chain" id="PRO_5011568759" evidence="1">
    <location>
        <begin position="30"/>
        <end position="374"/>
    </location>
</feature>
<dbReference type="PANTHER" id="PTHR36513:SF1">
    <property type="entry name" value="TRANSMEMBRANE PROTEIN"/>
    <property type="match status" value="1"/>
</dbReference>
<keyword evidence="3" id="KW-1185">Reference proteome</keyword>
<sequence>MAKSMNRQPSRTGAVLRAALLLLALASCAPRPDTSALVPVARPEGADVVRVYVATTRAPLAPPSIGFSSQPSLAVSYRYYDISVPTTPSAREVFWNDGTPDPKQDYLVVGTGALDRRSFLAETGRAVAQSPSSEPTVFVHGFNYRFAEALLRLAQYSKEAGMTSPPILFSWPSKGHPLEYVADRQEAALSRDALADLIVDLDPQRGRTLLASHSMGSWLTMEALRTLALRGEDRVVNNAEVVLIAPDIDVLVFREQLSALPDLETPISVMVSKDDRALRLSSRLASKRPRLGAVDVENPVALERALESQVRIVDISTLPAATAMLHDRSHELARLYQTLRKDGGTIESVTVAGAYVLDSLGNGLIDVGASLTGN</sequence>
<protein>
    <submittedName>
        <fullName evidence="2">Esterase/lipase superfamily enzyme</fullName>
    </submittedName>
</protein>
<accession>A0A1G7BFT8</accession>
<keyword evidence="1" id="KW-0732">Signal</keyword>
<dbReference type="AlphaFoldDB" id="A0A1G7BFT8"/>
<dbReference type="Gene3D" id="3.40.50.1820">
    <property type="entry name" value="alpha/beta hydrolase"/>
    <property type="match status" value="1"/>
</dbReference>
<evidence type="ECO:0000313" key="3">
    <source>
        <dbReference type="Proteomes" id="UP000198994"/>
    </source>
</evidence>
<dbReference type="OrthoDB" id="9797755at2"/>
<dbReference type="SUPFAM" id="SSF53474">
    <property type="entry name" value="alpha/beta-Hydrolases"/>
    <property type="match status" value="1"/>
</dbReference>
<dbReference type="STRING" id="282683.SAMN04488105_102146"/>
<dbReference type="InterPro" id="IPR029058">
    <property type="entry name" value="AB_hydrolase_fold"/>
</dbReference>
<dbReference type="PIRSF" id="PIRSF033909">
    <property type="entry name" value="UCP033909"/>
    <property type="match status" value="1"/>
</dbReference>
<dbReference type="InterPro" id="IPR014586">
    <property type="entry name" value="UCP033909"/>
</dbReference>
<dbReference type="Proteomes" id="UP000198994">
    <property type="component" value="Unassembled WGS sequence"/>
</dbReference>
<gene>
    <name evidence="2" type="ORF">SAMN04488105_102146</name>
</gene>
<dbReference type="Pfam" id="PF05990">
    <property type="entry name" value="DUF900"/>
    <property type="match status" value="1"/>
</dbReference>
<dbReference type="PANTHER" id="PTHR36513">
    <property type="entry name" value="ABC TRANSMEMBRANE TYPE-1 DOMAIN-CONTAINING PROTEIN"/>
    <property type="match status" value="1"/>
</dbReference>
<dbReference type="RefSeq" id="WP_089955199.1">
    <property type="nucleotide sequence ID" value="NZ_FNAV01000002.1"/>
</dbReference>
<name>A0A1G7BFT8_9RHOB</name>
<dbReference type="EMBL" id="FNAV01000002">
    <property type="protein sequence ID" value="SDE25843.1"/>
    <property type="molecule type" value="Genomic_DNA"/>
</dbReference>
<evidence type="ECO:0000313" key="2">
    <source>
        <dbReference type="EMBL" id="SDE25843.1"/>
    </source>
</evidence>
<evidence type="ECO:0000256" key="1">
    <source>
        <dbReference type="SAM" id="SignalP"/>
    </source>
</evidence>
<dbReference type="InterPro" id="IPR010297">
    <property type="entry name" value="DUF900_hydrolase"/>
</dbReference>
<proteinExistence type="predicted"/>
<reference evidence="3" key="1">
    <citation type="submission" date="2016-10" db="EMBL/GenBank/DDBJ databases">
        <authorList>
            <person name="Varghese N."/>
            <person name="Submissions S."/>
        </authorList>
    </citation>
    <scope>NUCLEOTIDE SEQUENCE [LARGE SCALE GENOMIC DNA]</scope>
    <source>
        <strain evidence="3">DSM 10146</strain>
    </source>
</reference>
<feature type="signal peptide" evidence="1">
    <location>
        <begin position="1"/>
        <end position="29"/>
    </location>
</feature>
<dbReference type="PROSITE" id="PS51257">
    <property type="entry name" value="PROKAR_LIPOPROTEIN"/>
    <property type="match status" value="1"/>
</dbReference>
<organism evidence="2 3">
    <name type="scientific">Salipiger thiooxidans</name>
    <dbReference type="NCBI Taxonomy" id="282683"/>
    <lineage>
        <taxon>Bacteria</taxon>
        <taxon>Pseudomonadati</taxon>
        <taxon>Pseudomonadota</taxon>
        <taxon>Alphaproteobacteria</taxon>
        <taxon>Rhodobacterales</taxon>
        <taxon>Roseobacteraceae</taxon>
        <taxon>Salipiger</taxon>
    </lineage>
</organism>